<feature type="compositionally biased region" description="Low complexity" evidence="1">
    <location>
        <begin position="8"/>
        <end position="18"/>
    </location>
</feature>
<comment type="caution">
    <text evidence="2">The sequence shown here is derived from an EMBL/GenBank/DDBJ whole genome shotgun (WGS) entry which is preliminary data.</text>
</comment>
<reference evidence="2 3" key="1">
    <citation type="submission" date="2021-11" db="EMBL/GenBank/DDBJ databases">
        <authorList>
            <person name="Oh E.-T."/>
            <person name="Kim S.-B."/>
        </authorList>
    </citation>
    <scope>NUCLEOTIDE SEQUENCE [LARGE SCALE GENOMIC DNA]</scope>
    <source>
        <strain evidence="2 3">MMS20-SJTR3</strain>
    </source>
</reference>
<evidence type="ECO:0000313" key="3">
    <source>
        <dbReference type="Proteomes" id="UP001431019"/>
    </source>
</evidence>
<keyword evidence="3" id="KW-1185">Reference proteome</keyword>
<accession>A0ABS8JQ38</accession>
<feature type="region of interest" description="Disordered" evidence="1">
    <location>
        <begin position="1"/>
        <end position="22"/>
    </location>
</feature>
<dbReference type="RefSeq" id="WP_230508102.1">
    <property type="nucleotide sequence ID" value="NZ_JAJITD010000002.1"/>
</dbReference>
<dbReference type="Proteomes" id="UP001431019">
    <property type="component" value="Unassembled WGS sequence"/>
</dbReference>
<sequence>MKPVTVHTTAPATSTRATAHWDEESSTVSCEVHYSPAHPPQSRLSDKLDAQLGIAAPSYVLTAGTLSMLLDRERRLIGLDFYTNPEQWIACGTRLADPTTVTPHIDAEFDAHGHAADLDAPQVFYEPSGGTLYFSWGPASAWYGIASTLAVGVAEDKRLAQIRVDGLTMPARR</sequence>
<name>A0ABS8JQ38_9BURK</name>
<organism evidence="2 3">
    <name type="scientific">Paraburkholderia sejongensis</name>
    <dbReference type="NCBI Taxonomy" id="2886946"/>
    <lineage>
        <taxon>Bacteria</taxon>
        <taxon>Pseudomonadati</taxon>
        <taxon>Pseudomonadota</taxon>
        <taxon>Betaproteobacteria</taxon>
        <taxon>Burkholderiales</taxon>
        <taxon>Burkholderiaceae</taxon>
        <taxon>Paraburkholderia</taxon>
    </lineage>
</organism>
<evidence type="ECO:0000256" key="1">
    <source>
        <dbReference type="SAM" id="MobiDB-lite"/>
    </source>
</evidence>
<gene>
    <name evidence="2" type="ORF">LJ656_04645</name>
</gene>
<protein>
    <submittedName>
        <fullName evidence="2">Uncharacterized protein</fullName>
    </submittedName>
</protein>
<proteinExistence type="predicted"/>
<dbReference type="EMBL" id="JAJITD010000002">
    <property type="protein sequence ID" value="MCC8391869.1"/>
    <property type="molecule type" value="Genomic_DNA"/>
</dbReference>
<evidence type="ECO:0000313" key="2">
    <source>
        <dbReference type="EMBL" id="MCC8391869.1"/>
    </source>
</evidence>